<dbReference type="AlphaFoldDB" id="D8T4V3"/>
<sequence length="180" mass="20138">MPHGQRELIAWATILTAHAQAGIPNHARRVFHEMQAWDHLAHDACFTNFLLACSRDGRVDQSRQCFGSMSVDFGLRPSKQHYCCVIDALGRAGHVDDAYGLVAGMPYVADAVDWLCFLSSCKSSCKSYGHFQRRRLAVENVLELEPRNGPAYIVLANAARIDGVDLRPITPEREEKTNNR</sequence>
<dbReference type="KEGG" id="smo:SELMODRAFT_132146"/>
<evidence type="ECO:0008006" key="4">
    <source>
        <dbReference type="Google" id="ProtNLM"/>
    </source>
</evidence>
<dbReference type="PANTHER" id="PTHR47926">
    <property type="entry name" value="PENTATRICOPEPTIDE REPEAT-CONTAINING PROTEIN"/>
    <property type="match status" value="1"/>
</dbReference>
<dbReference type="InterPro" id="IPR002885">
    <property type="entry name" value="PPR_rpt"/>
</dbReference>
<evidence type="ECO:0000313" key="3">
    <source>
        <dbReference type="Proteomes" id="UP000001514"/>
    </source>
</evidence>
<organism evidence="3">
    <name type="scientific">Selaginella moellendorffii</name>
    <name type="common">Spikemoss</name>
    <dbReference type="NCBI Taxonomy" id="88036"/>
    <lineage>
        <taxon>Eukaryota</taxon>
        <taxon>Viridiplantae</taxon>
        <taxon>Streptophyta</taxon>
        <taxon>Embryophyta</taxon>
        <taxon>Tracheophyta</taxon>
        <taxon>Lycopodiopsida</taxon>
        <taxon>Selaginellales</taxon>
        <taxon>Selaginellaceae</taxon>
        <taxon>Selaginella</taxon>
    </lineage>
</organism>
<reference evidence="2 3" key="1">
    <citation type="journal article" date="2011" name="Science">
        <title>The Selaginella genome identifies genetic changes associated with the evolution of vascular plants.</title>
        <authorList>
            <person name="Banks J.A."/>
            <person name="Nishiyama T."/>
            <person name="Hasebe M."/>
            <person name="Bowman J.L."/>
            <person name="Gribskov M."/>
            <person name="dePamphilis C."/>
            <person name="Albert V.A."/>
            <person name="Aono N."/>
            <person name="Aoyama T."/>
            <person name="Ambrose B.A."/>
            <person name="Ashton N.W."/>
            <person name="Axtell M.J."/>
            <person name="Barker E."/>
            <person name="Barker M.S."/>
            <person name="Bennetzen J.L."/>
            <person name="Bonawitz N.D."/>
            <person name="Chapple C."/>
            <person name="Cheng C."/>
            <person name="Correa L.G."/>
            <person name="Dacre M."/>
            <person name="DeBarry J."/>
            <person name="Dreyer I."/>
            <person name="Elias M."/>
            <person name="Engstrom E.M."/>
            <person name="Estelle M."/>
            <person name="Feng L."/>
            <person name="Finet C."/>
            <person name="Floyd S.K."/>
            <person name="Frommer W.B."/>
            <person name="Fujita T."/>
            <person name="Gramzow L."/>
            <person name="Gutensohn M."/>
            <person name="Harholt J."/>
            <person name="Hattori M."/>
            <person name="Heyl A."/>
            <person name="Hirai T."/>
            <person name="Hiwatashi Y."/>
            <person name="Ishikawa M."/>
            <person name="Iwata M."/>
            <person name="Karol K.G."/>
            <person name="Koehler B."/>
            <person name="Kolukisaoglu U."/>
            <person name="Kubo M."/>
            <person name="Kurata T."/>
            <person name="Lalonde S."/>
            <person name="Li K."/>
            <person name="Li Y."/>
            <person name="Litt A."/>
            <person name="Lyons E."/>
            <person name="Manning G."/>
            <person name="Maruyama T."/>
            <person name="Michael T.P."/>
            <person name="Mikami K."/>
            <person name="Miyazaki S."/>
            <person name="Morinaga S."/>
            <person name="Murata T."/>
            <person name="Mueller-Roeber B."/>
            <person name="Nelson D.R."/>
            <person name="Obara M."/>
            <person name="Oguri Y."/>
            <person name="Olmstead R.G."/>
            <person name="Onodera N."/>
            <person name="Petersen B.L."/>
            <person name="Pils B."/>
            <person name="Prigge M."/>
            <person name="Rensing S.A."/>
            <person name="Riano-Pachon D.M."/>
            <person name="Roberts A.W."/>
            <person name="Sato Y."/>
            <person name="Scheller H.V."/>
            <person name="Schulz B."/>
            <person name="Schulz C."/>
            <person name="Shakirov E.V."/>
            <person name="Shibagaki N."/>
            <person name="Shinohara N."/>
            <person name="Shippen D.E."/>
            <person name="Soerensen I."/>
            <person name="Sotooka R."/>
            <person name="Sugimoto N."/>
            <person name="Sugita M."/>
            <person name="Sumikawa N."/>
            <person name="Tanurdzic M."/>
            <person name="Theissen G."/>
            <person name="Ulvskov P."/>
            <person name="Wakazuki S."/>
            <person name="Weng J.K."/>
            <person name="Willats W.W."/>
            <person name="Wipf D."/>
            <person name="Wolf P.G."/>
            <person name="Yang L."/>
            <person name="Zimmer A.D."/>
            <person name="Zhu Q."/>
            <person name="Mitros T."/>
            <person name="Hellsten U."/>
            <person name="Loque D."/>
            <person name="Otillar R."/>
            <person name="Salamov A."/>
            <person name="Schmutz J."/>
            <person name="Shapiro H."/>
            <person name="Lindquist E."/>
            <person name="Lucas S."/>
            <person name="Rokhsar D."/>
            <person name="Grigoriev I.V."/>
        </authorList>
    </citation>
    <scope>NUCLEOTIDE SEQUENCE [LARGE SCALE GENOMIC DNA]</scope>
</reference>
<dbReference type="Gene3D" id="1.25.40.10">
    <property type="entry name" value="Tetratricopeptide repeat domain"/>
    <property type="match status" value="1"/>
</dbReference>
<dbReference type="eggNOG" id="KOG4197">
    <property type="taxonomic scope" value="Eukaryota"/>
</dbReference>
<dbReference type="GO" id="GO:0009451">
    <property type="term" value="P:RNA modification"/>
    <property type="evidence" value="ECO:0007669"/>
    <property type="project" value="InterPro"/>
</dbReference>
<dbReference type="Pfam" id="PF01535">
    <property type="entry name" value="PPR"/>
    <property type="match status" value="2"/>
</dbReference>
<proteinExistence type="predicted"/>
<gene>
    <name evidence="2" type="ORF">SELMODRAFT_132146</name>
</gene>
<dbReference type="Proteomes" id="UP000001514">
    <property type="component" value="Unassembled WGS sequence"/>
</dbReference>
<evidence type="ECO:0000256" key="1">
    <source>
        <dbReference type="ARBA" id="ARBA00022737"/>
    </source>
</evidence>
<dbReference type="InParanoid" id="D8T4V3"/>
<accession>D8T4V3</accession>
<protein>
    <recommendedName>
        <fullName evidence="4">Pentacotripeptide-repeat region of PRORP domain-containing protein</fullName>
    </recommendedName>
</protein>
<dbReference type="Gramene" id="EFJ08294">
    <property type="protein sequence ID" value="EFJ08294"/>
    <property type="gene ID" value="SELMODRAFT_132146"/>
</dbReference>
<dbReference type="InterPro" id="IPR046960">
    <property type="entry name" value="PPR_At4g14850-like_plant"/>
</dbReference>
<dbReference type="EMBL" id="GL377675">
    <property type="protein sequence ID" value="EFJ08294.1"/>
    <property type="molecule type" value="Genomic_DNA"/>
</dbReference>
<keyword evidence="1" id="KW-0677">Repeat</keyword>
<name>D8T4V3_SELML</name>
<evidence type="ECO:0000313" key="2">
    <source>
        <dbReference type="EMBL" id="EFJ08294.1"/>
    </source>
</evidence>
<dbReference type="PANTHER" id="PTHR47926:SF382">
    <property type="entry name" value="PENTACOTRIPEPTIDE-REPEAT REGION OF PRORP DOMAIN-CONTAINING PROTEIN"/>
    <property type="match status" value="1"/>
</dbReference>
<dbReference type="GO" id="GO:0003723">
    <property type="term" value="F:RNA binding"/>
    <property type="evidence" value="ECO:0007669"/>
    <property type="project" value="InterPro"/>
</dbReference>
<dbReference type="InterPro" id="IPR011990">
    <property type="entry name" value="TPR-like_helical_dom_sf"/>
</dbReference>
<keyword evidence="3" id="KW-1185">Reference proteome</keyword>
<dbReference type="NCBIfam" id="TIGR00756">
    <property type="entry name" value="PPR"/>
    <property type="match status" value="2"/>
</dbReference>
<dbReference type="HOGENOM" id="CLU_002706_0_0_1"/>